<evidence type="ECO:0000256" key="1">
    <source>
        <dbReference type="ARBA" id="ARBA00001974"/>
    </source>
</evidence>
<name>A0A9P8CI36_9HELO</name>
<dbReference type="PANTHER" id="PTHR11552:SF115">
    <property type="entry name" value="DEHYDROGENASE XPTC-RELATED"/>
    <property type="match status" value="1"/>
</dbReference>
<evidence type="ECO:0000313" key="6">
    <source>
        <dbReference type="EMBL" id="KAG9247527.1"/>
    </source>
</evidence>
<dbReference type="GO" id="GO:0016491">
    <property type="term" value="F:oxidoreductase activity"/>
    <property type="evidence" value="ECO:0007669"/>
    <property type="project" value="UniProtKB-KW"/>
</dbReference>
<dbReference type="InterPro" id="IPR036188">
    <property type="entry name" value="FAD/NAD-bd_sf"/>
</dbReference>
<evidence type="ECO:0000256" key="3">
    <source>
        <dbReference type="ARBA" id="ARBA00022630"/>
    </source>
</evidence>
<keyword evidence="4" id="KW-0274">FAD</keyword>
<dbReference type="PANTHER" id="PTHR11552">
    <property type="entry name" value="GLUCOSE-METHANOL-CHOLINE GMC OXIDOREDUCTASE"/>
    <property type="match status" value="1"/>
</dbReference>
<dbReference type="SUPFAM" id="SSF51905">
    <property type="entry name" value="FAD/NAD(P)-binding domain"/>
    <property type="match status" value="1"/>
</dbReference>
<dbReference type="Gene3D" id="3.30.560.10">
    <property type="entry name" value="Glucose Oxidase, domain 3"/>
    <property type="match status" value="1"/>
</dbReference>
<comment type="caution">
    <text evidence="6">The sequence shown here is derived from an EMBL/GenBank/DDBJ whole genome shotgun (WGS) entry which is preliminary data.</text>
</comment>
<dbReference type="InterPro" id="IPR012132">
    <property type="entry name" value="GMC_OxRdtase"/>
</dbReference>
<keyword evidence="5" id="KW-0560">Oxidoreductase</keyword>
<dbReference type="InterPro" id="IPR027424">
    <property type="entry name" value="Glucose_Oxidase_domain_2"/>
</dbReference>
<organism evidence="6 7">
    <name type="scientific">Calycina marina</name>
    <dbReference type="NCBI Taxonomy" id="1763456"/>
    <lineage>
        <taxon>Eukaryota</taxon>
        <taxon>Fungi</taxon>
        <taxon>Dikarya</taxon>
        <taxon>Ascomycota</taxon>
        <taxon>Pezizomycotina</taxon>
        <taxon>Leotiomycetes</taxon>
        <taxon>Helotiales</taxon>
        <taxon>Pezizellaceae</taxon>
        <taxon>Calycina</taxon>
    </lineage>
</organism>
<sequence length="184" mass="20355">MAQQANMIDGRSSELQAGISRICCPISESRKCLLGRMGVSKPHWCADRAWCKILKVSMGRDSAGGYWFTITKDPKDESTSSFESFYGPFGRRENLHLLFSHQVAKVLLKTSKGGSTKATGIEYSSGLNETRLTVMRLQISGIGDRRRLNEVGIKTIADLPGVGTNYQDHLMFIDDTDCQQCGDP</sequence>
<dbReference type="EMBL" id="MU253770">
    <property type="protein sequence ID" value="KAG9247527.1"/>
    <property type="molecule type" value="Genomic_DNA"/>
</dbReference>
<evidence type="ECO:0008006" key="8">
    <source>
        <dbReference type="Google" id="ProtNLM"/>
    </source>
</evidence>
<dbReference type="Proteomes" id="UP000887226">
    <property type="component" value="Unassembled WGS sequence"/>
</dbReference>
<dbReference type="GO" id="GO:0050660">
    <property type="term" value="F:flavin adenine dinucleotide binding"/>
    <property type="evidence" value="ECO:0007669"/>
    <property type="project" value="InterPro"/>
</dbReference>
<evidence type="ECO:0000256" key="4">
    <source>
        <dbReference type="ARBA" id="ARBA00022827"/>
    </source>
</evidence>
<gene>
    <name evidence="6" type="ORF">BJ878DRAFT_477334</name>
</gene>
<keyword evidence="3" id="KW-0285">Flavoprotein</keyword>
<comment type="cofactor">
    <cofactor evidence="1">
        <name>FAD</name>
        <dbReference type="ChEBI" id="CHEBI:57692"/>
    </cofactor>
</comment>
<comment type="similarity">
    <text evidence="2">Belongs to the GMC oxidoreductase family.</text>
</comment>
<dbReference type="Gene3D" id="4.10.450.10">
    <property type="entry name" value="Glucose Oxidase, domain 2"/>
    <property type="match status" value="1"/>
</dbReference>
<proteinExistence type="inferred from homology"/>
<keyword evidence="7" id="KW-1185">Reference proteome</keyword>
<dbReference type="AlphaFoldDB" id="A0A9P8CI36"/>
<evidence type="ECO:0000256" key="5">
    <source>
        <dbReference type="ARBA" id="ARBA00023002"/>
    </source>
</evidence>
<dbReference type="OrthoDB" id="269227at2759"/>
<dbReference type="GO" id="GO:0044550">
    <property type="term" value="P:secondary metabolite biosynthetic process"/>
    <property type="evidence" value="ECO:0007669"/>
    <property type="project" value="TreeGrafter"/>
</dbReference>
<protein>
    <recommendedName>
        <fullName evidence="8">Glucose-methanol-choline oxidoreductase N-terminal domain-containing protein</fullName>
    </recommendedName>
</protein>
<evidence type="ECO:0000313" key="7">
    <source>
        <dbReference type="Proteomes" id="UP000887226"/>
    </source>
</evidence>
<dbReference type="Gene3D" id="3.50.50.60">
    <property type="entry name" value="FAD/NAD(P)-binding domain"/>
    <property type="match status" value="1"/>
</dbReference>
<reference evidence="6" key="1">
    <citation type="journal article" date="2021" name="IMA Fungus">
        <title>Genomic characterization of three marine fungi, including Emericellopsis atlantica sp. nov. with signatures of a generalist lifestyle and marine biomass degradation.</title>
        <authorList>
            <person name="Hagestad O.C."/>
            <person name="Hou L."/>
            <person name="Andersen J.H."/>
            <person name="Hansen E.H."/>
            <person name="Altermark B."/>
            <person name="Li C."/>
            <person name="Kuhnert E."/>
            <person name="Cox R.J."/>
            <person name="Crous P.W."/>
            <person name="Spatafora J.W."/>
            <person name="Lail K."/>
            <person name="Amirebrahimi M."/>
            <person name="Lipzen A."/>
            <person name="Pangilinan J."/>
            <person name="Andreopoulos W."/>
            <person name="Hayes R.D."/>
            <person name="Ng V."/>
            <person name="Grigoriev I.V."/>
            <person name="Jackson S.A."/>
            <person name="Sutton T.D.S."/>
            <person name="Dobson A.D.W."/>
            <person name="Rama T."/>
        </authorList>
    </citation>
    <scope>NUCLEOTIDE SEQUENCE</scope>
    <source>
        <strain evidence="6">TRa3180A</strain>
    </source>
</reference>
<accession>A0A9P8CI36</accession>
<evidence type="ECO:0000256" key="2">
    <source>
        <dbReference type="ARBA" id="ARBA00010790"/>
    </source>
</evidence>